<dbReference type="AlphaFoldDB" id="A0A645HCH7"/>
<accession>A0A645HCH7</accession>
<comment type="caution">
    <text evidence="1">The sequence shown here is derived from an EMBL/GenBank/DDBJ whole genome shotgun (WGS) entry which is preliminary data.</text>
</comment>
<dbReference type="EMBL" id="VSSQ01089645">
    <property type="protein sequence ID" value="MPN35829.1"/>
    <property type="molecule type" value="Genomic_DNA"/>
</dbReference>
<evidence type="ECO:0000313" key="1">
    <source>
        <dbReference type="EMBL" id="MPN35829.1"/>
    </source>
</evidence>
<reference evidence="1" key="1">
    <citation type="submission" date="2019-08" db="EMBL/GenBank/DDBJ databases">
        <authorList>
            <person name="Kucharzyk K."/>
            <person name="Murdoch R.W."/>
            <person name="Higgins S."/>
            <person name="Loffler F."/>
        </authorList>
    </citation>
    <scope>NUCLEOTIDE SEQUENCE</scope>
</reference>
<protein>
    <submittedName>
        <fullName evidence="1">Uncharacterized protein</fullName>
    </submittedName>
</protein>
<name>A0A645HCH7_9ZZZZ</name>
<proteinExistence type="predicted"/>
<organism evidence="1">
    <name type="scientific">bioreactor metagenome</name>
    <dbReference type="NCBI Taxonomy" id="1076179"/>
    <lineage>
        <taxon>unclassified sequences</taxon>
        <taxon>metagenomes</taxon>
        <taxon>ecological metagenomes</taxon>
    </lineage>
</organism>
<gene>
    <name evidence="1" type="ORF">SDC9_183331</name>
</gene>
<sequence length="92" mass="10071">MCGQVGHNRFVLRVPPLGIQRLAGFGGSLDLAFNGLSAGLQVLRCGYAVAVQVKELLFVAVKAYDILPQQKSRLIRQLAALYFSQQVQVLEI</sequence>